<evidence type="ECO:0000256" key="5">
    <source>
        <dbReference type="PROSITE-ProRule" id="PRU00560"/>
    </source>
</evidence>
<proteinExistence type="predicted"/>
<dbReference type="PROSITE" id="PS51198">
    <property type="entry name" value="UVRD_HELICASE_ATP_BIND"/>
    <property type="match status" value="1"/>
</dbReference>
<name>A0ABW3B999_9ACTN</name>
<evidence type="ECO:0000256" key="3">
    <source>
        <dbReference type="ARBA" id="ARBA00022806"/>
    </source>
</evidence>
<keyword evidence="1 5" id="KW-0547">Nucleotide-binding</keyword>
<feature type="region of interest" description="Disordered" evidence="6">
    <location>
        <begin position="977"/>
        <end position="1031"/>
    </location>
</feature>
<feature type="domain" description="UvrD-like helicase ATP-binding" evidence="7">
    <location>
        <begin position="203"/>
        <end position="555"/>
    </location>
</feature>
<evidence type="ECO:0000256" key="4">
    <source>
        <dbReference type="ARBA" id="ARBA00022840"/>
    </source>
</evidence>
<feature type="region of interest" description="Disordered" evidence="6">
    <location>
        <begin position="858"/>
        <end position="877"/>
    </location>
</feature>
<keyword evidence="4 5" id="KW-0067">ATP-binding</keyword>
<gene>
    <name evidence="8" type="ORF">ACFQZU_01065</name>
</gene>
<keyword evidence="9" id="KW-1185">Reference proteome</keyword>
<evidence type="ECO:0000259" key="7">
    <source>
        <dbReference type="PROSITE" id="PS51198"/>
    </source>
</evidence>
<dbReference type="InterPro" id="IPR014016">
    <property type="entry name" value="UvrD-like_ATP-bd"/>
</dbReference>
<feature type="compositionally biased region" description="Low complexity" evidence="6">
    <location>
        <begin position="1008"/>
        <end position="1031"/>
    </location>
</feature>
<comment type="caution">
    <text evidence="8">The sequence shown here is derived from an EMBL/GenBank/DDBJ whole genome shotgun (WGS) entry which is preliminary data.</text>
</comment>
<organism evidence="8 9">
    <name type="scientific">Streptomonospora algeriensis</name>
    <dbReference type="NCBI Taxonomy" id="995084"/>
    <lineage>
        <taxon>Bacteria</taxon>
        <taxon>Bacillati</taxon>
        <taxon>Actinomycetota</taxon>
        <taxon>Actinomycetes</taxon>
        <taxon>Streptosporangiales</taxon>
        <taxon>Nocardiopsidaceae</taxon>
        <taxon>Streptomonospora</taxon>
    </lineage>
</organism>
<evidence type="ECO:0000256" key="2">
    <source>
        <dbReference type="ARBA" id="ARBA00022801"/>
    </source>
</evidence>
<dbReference type="InterPro" id="IPR000212">
    <property type="entry name" value="DNA_helicase_UvrD/REP"/>
</dbReference>
<feature type="compositionally biased region" description="Basic and acidic residues" evidence="6">
    <location>
        <begin position="866"/>
        <end position="876"/>
    </location>
</feature>
<dbReference type="PANTHER" id="PTHR11070">
    <property type="entry name" value="UVRD / RECB / PCRA DNA HELICASE FAMILY MEMBER"/>
    <property type="match status" value="1"/>
</dbReference>
<feature type="binding site" evidence="5">
    <location>
        <begin position="224"/>
        <end position="231"/>
    </location>
    <ligand>
        <name>ATP</name>
        <dbReference type="ChEBI" id="CHEBI:30616"/>
    </ligand>
</feature>
<keyword evidence="2 5" id="KW-0378">Hydrolase</keyword>
<evidence type="ECO:0000313" key="8">
    <source>
        <dbReference type="EMBL" id="MFD0799912.1"/>
    </source>
</evidence>
<keyword evidence="3 5" id="KW-0347">Helicase</keyword>
<dbReference type="EMBL" id="JBHTHR010000009">
    <property type="protein sequence ID" value="MFD0799912.1"/>
    <property type="molecule type" value="Genomic_DNA"/>
</dbReference>
<dbReference type="InterPro" id="IPR027417">
    <property type="entry name" value="P-loop_NTPase"/>
</dbReference>
<dbReference type="Proteomes" id="UP001596956">
    <property type="component" value="Unassembled WGS sequence"/>
</dbReference>
<evidence type="ECO:0000256" key="6">
    <source>
        <dbReference type="SAM" id="MobiDB-lite"/>
    </source>
</evidence>
<evidence type="ECO:0000313" key="9">
    <source>
        <dbReference type="Proteomes" id="UP001596956"/>
    </source>
</evidence>
<dbReference type="Gene3D" id="3.40.50.300">
    <property type="entry name" value="P-loop containing nucleotide triphosphate hydrolases"/>
    <property type="match status" value="3"/>
</dbReference>
<dbReference type="PANTHER" id="PTHR11070:SF45">
    <property type="entry name" value="DNA 3'-5' HELICASE"/>
    <property type="match status" value="1"/>
</dbReference>
<dbReference type="SUPFAM" id="SSF52540">
    <property type="entry name" value="P-loop containing nucleoside triphosphate hydrolases"/>
    <property type="match status" value="1"/>
</dbReference>
<protein>
    <submittedName>
        <fullName evidence="8">HelD family protein</fullName>
    </submittedName>
</protein>
<sequence>MGQEDRAAVIAAEQRAVDYAYRCLEDTKRRLKGFSDNPAGASAKDNADQRREYLKRLESLEELGGAPLVIDRVDVDEEGEPETYYLGRRTVRDAKKNLVVLDWRSDAAVRWRTASQRTPGDVRLRRRLKCKQHRVTDFFDEVRTATAEQRGPTPEQETVPGPARDAAAIESDTGRQDRQTVDPFLLEELSRVRGGPMRDIVETIQRVQLELVADDRPGVLVIQGGPGTGKSAIGLHRVSWLLGNKRFSPGDILVIGPHRGFLDYVSQVLPALDSTGVTTALLTELWQREPTGTDTPGQRMIKSDLRMAEVLRRAVANCVRSHALDKLTRGGVFEAAVDGTRLTASRKQIDRFLERAREAEGALSTQRTRFLDALTDHLMHDAVRQRPAWNRDTRLRKRIQESAAVRGLVNAVWPQATEHGVLRRLLTDAEFLRAAAAQILTEEEQEALLRQRAQRTAEEPWTADDLVCLDELRHLLSGVFPQRYRHIVVDEAQDLTPMQVRSLARRCRTGSMTVLGDLAQSTGVHRYGDWDRIAQALSGDDGWHLTELTTGYRVPREVMDFAAPLAAELSPTTRFPSSIRPPESGALRVAAVPPERMLTGVEEHVQELLDADDRPRSVTVILHDEDDLLPQVEEWCASPRPEGDPHASKVRVLAASQVNGLEFDHVVVVEPAAIAGDAPAGLGRLYVALTRCTQSLTVLHTLPLPAQLADPSDPRAGEPAGGRRCGRYLLTGSRCANTTTEPDGWCRQEGCSGYRTSTPVDPPERLTRLPSPANTDHSAHLSVDTDSASRIGVATTALNRFLAQHRGTAPEFLQKGRHARQQDGLWLLDHKGYRLVLSAGADEVVDYRTVHRERSYAQVQAGVPSRGDRSRGDRAAAARRAALRKTPNPGMPLTDSTGVRAIDAQRLYITPTAHDRFDQLFTESRGLPDCEFDAMVRRHLAADLHTGDIRIEEGEHRIIGAHCVWHLSRDGRTVVALSPRNDSHSPGQPLGTTETEQPCAPEAPPAPTTTDTEPIVTTTSGAPPAEAGGLGPLLEAAVSSDREDNAHEAVRYKLLGQLFESECRKPHETGLADIVATAPAGSLLYEVLGEGGHTYAGMREGMLRAMEVRQAGDVHADYTFLVLPRPPAEPWAVEAISQMSGFSVIWRSGDGWDGQRIGVALGREA</sequence>
<evidence type="ECO:0000256" key="1">
    <source>
        <dbReference type="ARBA" id="ARBA00022741"/>
    </source>
</evidence>
<accession>A0ABW3B999</accession>
<reference evidence="9" key="1">
    <citation type="journal article" date="2019" name="Int. J. Syst. Evol. Microbiol.">
        <title>The Global Catalogue of Microorganisms (GCM) 10K type strain sequencing project: providing services to taxonomists for standard genome sequencing and annotation.</title>
        <authorList>
            <consortium name="The Broad Institute Genomics Platform"/>
            <consortium name="The Broad Institute Genome Sequencing Center for Infectious Disease"/>
            <person name="Wu L."/>
            <person name="Ma J."/>
        </authorList>
    </citation>
    <scope>NUCLEOTIDE SEQUENCE [LARGE SCALE GENOMIC DNA]</scope>
    <source>
        <strain evidence="9">CCUG 63369</strain>
    </source>
</reference>